<dbReference type="EMBL" id="BLAY01000017">
    <property type="protein sequence ID" value="GET36730.1"/>
    <property type="molecule type" value="Genomic_DNA"/>
</dbReference>
<proteinExistence type="predicted"/>
<name>A0AAV3X9H2_9CYAN</name>
<dbReference type="PANTHER" id="PTHR34107">
    <property type="entry name" value="SLL0198 PROTEIN-RELATED"/>
    <property type="match status" value="1"/>
</dbReference>
<dbReference type="SUPFAM" id="SSF52980">
    <property type="entry name" value="Restriction endonuclease-like"/>
    <property type="match status" value="1"/>
</dbReference>
<dbReference type="InterPro" id="IPR011335">
    <property type="entry name" value="Restrct_endonuc-II-like"/>
</dbReference>
<dbReference type="CDD" id="cd06260">
    <property type="entry name" value="DUF820-like"/>
    <property type="match status" value="1"/>
</dbReference>
<evidence type="ECO:0000259" key="1">
    <source>
        <dbReference type="Pfam" id="PF05685"/>
    </source>
</evidence>
<organism evidence="2 3">
    <name type="scientific">Microseira wollei NIES-4236</name>
    <dbReference type="NCBI Taxonomy" id="2530354"/>
    <lineage>
        <taxon>Bacteria</taxon>
        <taxon>Bacillati</taxon>
        <taxon>Cyanobacteriota</taxon>
        <taxon>Cyanophyceae</taxon>
        <taxon>Oscillatoriophycideae</taxon>
        <taxon>Aerosakkonematales</taxon>
        <taxon>Aerosakkonemataceae</taxon>
        <taxon>Microseira</taxon>
    </lineage>
</organism>
<evidence type="ECO:0000313" key="2">
    <source>
        <dbReference type="EMBL" id="GET36730.1"/>
    </source>
</evidence>
<evidence type="ECO:0000313" key="3">
    <source>
        <dbReference type="Proteomes" id="UP001050975"/>
    </source>
</evidence>
<comment type="caution">
    <text evidence="2">The sequence shown here is derived from an EMBL/GenBank/DDBJ whole genome shotgun (WGS) entry which is preliminary data.</text>
</comment>
<dbReference type="InterPro" id="IPR012296">
    <property type="entry name" value="Nuclease_put_TT1808"/>
</dbReference>
<dbReference type="Proteomes" id="UP001050975">
    <property type="component" value="Unassembled WGS sequence"/>
</dbReference>
<gene>
    <name evidence="2" type="ORF">MiSe_14820</name>
</gene>
<feature type="domain" description="Putative restriction endonuclease" evidence="1">
    <location>
        <begin position="21"/>
        <end position="183"/>
    </location>
</feature>
<dbReference type="AlphaFoldDB" id="A0AAV3X9H2"/>
<dbReference type="InterPro" id="IPR008538">
    <property type="entry name" value="Uma2"/>
</dbReference>
<dbReference type="PANTHER" id="PTHR34107:SF4">
    <property type="entry name" value="SLL1222 PROTEIN"/>
    <property type="match status" value="1"/>
</dbReference>
<accession>A0AAV3X9H2</accession>
<dbReference type="Pfam" id="PF05685">
    <property type="entry name" value="Uma2"/>
    <property type="match status" value="1"/>
</dbReference>
<reference evidence="2" key="1">
    <citation type="submission" date="2019-10" db="EMBL/GenBank/DDBJ databases">
        <title>Draft genome sequece of Microseira wollei NIES-4236.</title>
        <authorList>
            <person name="Yamaguchi H."/>
            <person name="Suzuki S."/>
            <person name="Kawachi M."/>
        </authorList>
    </citation>
    <scope>NUCLEOTIDE SEQUENCE</scope>
    <source>
        <strain evidence="2">NIES-4236</strain>
    </source>
</reference>
<keyword evidence="3" id="KW-1185">Reference proteome</keyword>
<dbReference type="RefSeq" id="WP_226576921.1">
    <property type="nucleotide sequence ID" value="NZ_BLAY01000017.1"/>
</dbReference>
<protein>
    <recommendedName>
        <fullName evidence="1">Putative restriction endonuclease domain-containing protein</fullName>
    </recommendedName>
</protein>
<sequence length="188" mass="21241">MTPGVSEQVRWTIDDLAGFPDNNNRYEIIDGELFVTRSPHIAHQFVTGAVYAELRTWSVQNKLGMAAIAPGVIFSEVDTVIPDVIWISSDRLTQLLDESGHLTGAPELVVEVLSESVADKKRDRETKLKQYSIYGVIEYWIVDRWLKSIEVYRRENGILKKVLTLWEGDDLTSPLLPGFCCRVGTLFA</sequence>
<dbReference type="Gene3D" id="3.90.1570.10">
    <property type="entry name" value="tt1808, chain A"/>
    <property type="match status" value="1"/>
</dbReference>